<dbReference type="InterPro" id="IPR000326">
    <property type="entry name" value="PAP2/HPO"/>
</dbReference>
<comment type="caution">
    <text evidence="3">The sequence shown here is derived from an EMBL/GenBank/DDBJ whole genome shotgun (WGS) entry which is preliminary data.</text>
</comment>
<dbReference type="EMBL" id="JAKHPH010000007">
    <property type="protein sequence ID" value="MCZ3667481.1"/>
    <property type="molecule type" value="Genomic_DNA"/>
</dbReference>
<keyword evidence="1" id="KW-0472">Membrane</keyword>
<keyword evidence="6" id="KW-1185">Reference proteome</keyword>
<dbReference type="SUPFAM" id="SSF48317">
    <property type="entry name" value="Acid phosphatase/Vanadium-dependent haloperoxidase"/>
    <property type="match status" value="1"/>
</dbReference>
<dbReference type="Gene3D" id="1.20.144.10">
    <property type="entry name" value="Phosphatidic acid phosphatase type 2/haloperoxidase"/>
    <property type="match status" value="1"/>
</dbReference>
<feature type="transmembrane region" description="Helical" evidence="1">
    <location>
        <begin position="86"/>
        <end position="107"/>
    </location>
</feature>
<dbReference type="PANTHER" id="PTHR14969:SF13">
    <property type="entry name" value="AT30094P"/>
    <property type="match status" value="1"/>
</dbReference>
<dbReference type="SMART" id="SM00014">
    <property type="entry name" value="acidPPc"/>
    <property type="match status" value="1"/>
</dbReference>
<feature type="transmembrane region" description="Helical" evidence="1">
    <location>
        <begin position="12"/>
        <end position="32"/>
    </location>
</feature>
<keyword evidence="1" id="KW-1133">Transmembrane helix</keyword>
<proteinExistence type="predicted"/>
<dbReference type="RefSeq" id="WP_003717528.1">
    <property type="nucleotide sequence ID" value="NZ_CAJFIS010000007.1"/>
</dbReference>
<dbReference type="EMBL" id="JAKHMS010000008">
    <property type="protein sequence ID" value="MCZ3781424.1"/>
    <property type="molecule type" value="Genomic_DNA"/>
</dbReference>
<dbReference type="PANTHER" id="PTHR14969">
    <property type="entry name" value="SPHINGOSINE-1-PHOSPHATE PHOSPHOHYDROLASE"/>
    <property type="match status" value="1"/>
</dbReference>
<dbReference type="AlphaFoldDB" id="A0AAP3M2B1"/>
<evidence type="ECO:0000313" key="5">
    <source>
        <dbReference type="Proteomes" id="UP001212401"/>
    </source>
</evidence>
<evidence type="ECO:0000313" key="4">
    <source>
        <dbReference type="EMBL" id="MCZ3781424.1"/>
    </source>
</evidence>
<feature type="domain" description="Phosphatidic acid phosphatase type 2/haloperoxidase" evidence="2">
    <location>
        <begin position="86"/>
        <end position="197"/>
    </location>
</feature>
<feature type="transmembrane region" description="Helical" evidence="1">
    <location>
        <begin position="154"/>
        <end position="174"/>
    </location>
</feature>
<keyword evidence="1" id="KW-0812">Transmembrane</keyword>
<dbReference type="Proteomes" id="UP001527392">
    <property type="component" value="Unassembled WGS sequence"/>
</dbReference>
<dbReference type="Proteomes" id="UP001212401">
    <property type="component" value="Unassembled WGS sequence"/>
</dbReference>
<feature type="transmembrane region" description="Helical" evidence="1">
    <location>
        <begin position="52"/>
        <end position="79"/>
    </location>
</feature>
<sequence>MKNKTLTLIGGIICWLLFGVFLIGVIHNMGWINQIDHFGYQLTQPTYHLKTHIMIILTHFGDPIIIQVLTVLLALYLWWQNRFNESLWYVLLQFVGYSLVILVKYNVLRVRPSNKLFPANGYSFPSGHTFATVIFVFTLLAVILPYIHFQGARIGLTLIAFLWIVVIMVTRVYLRDHFTSDVIGGFLLASGWWLITNTFRHRLSQWLIKPITKIHNRN</sequence>
<feature type="transmembrane region" description="Helical" evidence="1">
    <location>
        <begin position="127"/>
        <end position="147"/>
    </location>
</feature>
<evidence type="ECO:0000313" key="3">
    <source>
        <dbReference type="EMBL" id="MCZ3667481.1"/>
    </source>
</evidence>
<reference evidence="3 6" key="1">
    <citation type="submission" date="2022-01" db="EMBL/GenBank/DDBJ databases">
        <title>VMRC isolate genome collection.</title>
        <authorList>
            <person name="France M."/>
            <person name="Rutt L."/>
            <person name="Humphrys M."/>
            <person name="Ravel J."/>
        </authorList>
    </citation>
    <scope>NUCLEOTIDE SEQUENCE</scope>
    <source>
        <strain evidence="4 6">C0030B4</strain>
        <strain evidence="3">C0048A1</strain>
    </source>
</reference>
<evidence type="ECO:0000313" key="6">
    <source>
        <dbReference type="Proteomes" id="UP001527392"/>
    </source>
</evidence>
<dbReference type="CDD" id="cd03392">
    <property type="entry name" value="PAP2_like_2"/>
    <property type="match status" value="1"/>
</dbReference>
<accession>A0AAP3M2B1</accession>
<feature type="transmembrane region" description="Helical" evidence="1">
    <location>
        <begin position="180"/>
        <end position="199"/>
    </location>
</feature>
<dbReference type="InterPro" id="IPR036938">
    <property type="entry name" value="PAP2/HPO_sf"/>
</dbReference>
<evidence type="ECO:0000256" key="1">
    <source>
        <dbReference type="SAM" id="Phobius"/>
    </source>
</evidence>
<protein>
    <submittedName>
        <fullName evidence="3">Phosphatase PAP2 family protein</fullName>
    </submittedName>
</protein>
<evidence type="ECO:0000259" key="2">
    <source>
        <dbReference type="SMART" id="SM00014"/>
    </source>
</evidence>
<dbReference type="GeneID" id="75081681"/>
<organism evidence="3 5">
    <name type="scientific">Limosilactobacillus vaginalis</name>
    <dbReference type="NCBI Taxonomy" id="1633"/>
    <lineage>
        <taxon>Bacteria</taxon>
        <taxon>Bacillati</taxon>
        <taxon>Bacillota</taxon>
        <taxon>Bacilli</taxon>
        <taxon>Lactobacillales</taxon>
        <taxon>Lactobacillaceae</taxon>
        <taxon>Limosilactobacillus</taxon>
    </lineage>
</organism>
<dbReference type="Pfam" id="PF01569">
    <property type="entry name" value="PAP2"/>
    <property type="match status" value="1"/>
</dbReference>
<gene>
    <name evidence="4" type="ORF">L2504_04610</name>
    <name evidence="3" type="ORF">L2724_04170</name>
</gene>
<name>A0AAP3M2B1_9LACO</name>